<dbReference type="EMBL" id="NEVH01000598">
    <property type="protein sequence ID" value="PNF43544.1"/>
    <property type="molecule type" value="Genomic_DNA"/>
</dbReference>
<dbReference type="SUPFAM" id="SSF56219">
    <property type="entry name" value="DNase I-like"/>
    <property type="match status" value="1"/>
</dbReference>
<proteinExistence type="predicted"/>
<dbReference type="InParanoid" id="A0A2J7RRU2"/>
<name>A0A2J7RRU2_9NEOP</name>
<comment type="caution">
    <text evidence="2">The sequence shown here is derived from an EMBL/GenBank/DDBJ whole genome shotgun (WGS) entry which is preliminary data.</text>
</comment>
<dbReference type="Proteomes" id="UP000235965">
    <property type="component" value="Unassembled WGS sequence"/>
</dbReference>
<dbReference type="CDD" id="cd09076">
    <property type="entry name" value="L1-EN"/>
    <property type="match status" value="1"/>
</dbReference>
<dbReference type="GO" id="GO:0003824">
    <property type="term" value="F:catalytic activity"/>
    <property type="evidence" value="ECO:0007669"/>
    <property type="project" value="InterPro"/>
</dbReference>
<accession>A0A2J7RRU2</accession>
<dbReference type="Pfam" id="PF03372">
    <property type="entry name" value="Exo_endo_phos"/>
    <property type="match status" value="1"/>
</dbReference>
<evidence type="ECO:0000259" key="1">
    <source>
        <dbReference type="Pfam" id="PF03372"/>
    </source>
</evidence>
<reference evidence="2 3" key="1">
    <citation type="submission" date="2017-12" db="EMBL/GenBank/DDBJ databases">
        <title>Hemimetabolous genomes reveal molecular basis of termite eusociality.</title>
        <authorList>
            <person name="Harrison M.C."/>
            <person name="Jongepier E."/>
            <person name="Robertson H.M."/>
            <person name="Arning N."/>
            <person name="Bitard-Feildel T."/>
            <person name="Chao H."/>
            <person name="Childers C.P."/>
            <person name="Dinh H."/>
            <person name="Doddapaneni H."/>
            <person name="Dugan S."/>
            <person name="Gowin J."/>
            <person name="Greiner C."/>
            <person name="Han Y."/>
            <person name="Hu H."/>
            <person name="Hughes D.S.T."/>
            <person name="Huylmans A.-K."/>
            <person name="Kemena C."/>
            <person name="Kremer L.P.M."/>
            <person name="Lee S.L."/>
            <person name="Lopez-Ezquerra A."/>
            <person name="Mallet L."/>
            <person name="Monroy-Kuhn J.M."/>
            <person name="Moser A."/>
            <person name="Murali S.C."/>
            <person name="Muzny D.M."/>
            <person name="Otani S."/>
            <person name="Piulachs M.-D."/>
            <person name="Poelchau M."/>
            <person name="Qu J."/>
            <person name="Schaub F."/>
            <person name="Wada-Katsumata A."/>
            <person name="Worley K.C."/>
            <person name="Xie Q."/>
            <person name="Ylla G."/>
            <person name="Poulsen M."/>
            <person name="Gibbs R.A."/>
            <person name="Schal C."/>
            <person name="Richards S."/>
            <person name="Belles X."/>
            <person name="Korb J."/>
            <person name="Bornberg-Bauer E."/>
        </authorList>
    </citation>
    <scope>NUCLEOTIDE SEQUENCE [LARGE SCALE GENOMIC DNA]</scope>
    <source>
        <tissue evidence="2">Whole body</tissue>
    </source>
</reference>
<sequence>MNTKPRTWMDSFYKRPKLNKMDMRIGTWNVRSLYRAGSLRAVAEEILKYKLNLAGVQEVRWDGGGMAPAGDYTFFYGKANENHELGIGFSVHKRIVSAVKSLEFVSDRISYIKLKGRWCDIIVMNVHAPTEDKTDDTKDRFYEELEPVFDKFPKYPTKILLGDLNAKAGREDIFKPTICNESLLEISNDTGVRVVNFATSKNLTVKSTMFPHRNIHKFTCTSPDGNIHNQIEHVLRDRRRHSSVLDVRSFRAADCDTDHYLVVAKVRERLAVSKQTTRRVHMESFNLKKLNEVEGKEQYCVEISNRFAALEILETEVDINKAWETIRENIKMSAKESLGYYEPKMHKPWFDEGCSKLLDQRKEDKLQ</sequence>
<keyword evidence="3" id="KW-1185">Reference proteome</keyword>
<evidence type="ECO:0000313" key="3">
    <source>
        <dbReference type="Proteomes" id="UP000235965"/>
    </source>
</evidence>
<dbReference type="InterPro" id="IPR005135">
    <property type="entry name" value="Endo/exonuclease/phosphatase"/>
</dbReference>
<gene>
    <name evidence="2" type="ORF">B7P43_G03931</name>
</gene>
<dbReference type="Gene3D" id="3.60.10.10">
    <property type="entry name" value="Endonuclease/exonuclease/phosphatase"/>
    <property type="match status" value="1"/>
</dbReference>
<organism evidence="2 3">
    <name type="scientific">Cryptotermes secundus</name>
    <dbReference type="NCBI Taxonomy" id="105785"/>
    <lineage>
        <taxon>Eukaryota</taxon>
        <taxon>Metazoa</taxon>
        <taxon>Ecdysozoa</taxon>
        <taxon>Arthropoda</taxon>
        <taxon>Hexapoda</taxon>
        <taxon>Insecta</taxon>
        <taxon>Pterygota</taxon>
        <taxon>Neoptera</taxon>
        <taxon>Polyneoptera</taxon>
        <taxon>Dictyoptera</taxon>
        <taxon>Blattodea</taxon>
        <taxon>Blattoidea</taxon>
        <taxon>Termitoidae</taxon>
        <taxon>Kalotermitidae</taxon>
        <taxon>Cryptotermitinae</taxon>
        <taxon>Cryptotermes</taxon>
    </lineage>
</organism>
<dbReference type="InterPro" id="IPR036691">
    <property type="entry name" value="Endo/exonu/phosph_ase_sf"/>
</dbReference>
<evidence type="ECO:0000313" key="2">
    <source>
        <dbReference type="EMBL" id="PNF43544.1"/>
    </source>
</evidence>
<protein>
    <recommendedName>
        <fullName evidence="1">Endonuclease/exonuclease/phosphatase domain-containing protein</fullName>
    </recommendedName>
</protein>
<dbReference type="AlphaFoldDB" id="A0A2J7RRU2"/>
<feature type="domain" description="Endonuclease/exonuclease/phosphatase" evidence="1">
    <location>
        <begin position="26"/>
        <end position="202"/>
    </location>
</feature>